<evidence type="ECO:0000313" key="2">
    <source>
        <dbReference type="EMBL" id="KAG2562952.1"/>
    </source>
</evidence>
<evidence type="ECO:0000313" key="3">
    <source>
        <dbReference type="Proteomes" id="UP000823388"/>
    </source>
</evidence>
<feature type="region of interest" description="Disordered" evidence="1">
    <location>
        <begin position="49"/>
        <end position="71"/>
    </location>
</feature>
<comment type="caution">
    <text evidence="2">The sequence shown here is derived from an EMBL/GenBank/DDBJ whole genome shotgun (WGS) entry which is preliminary data.</text>
</comment>
<dbReference type="EMBL" id="CM029051">
    <property type="protein sequence ID" value="KAG2562952.1"/>
    <property type="molecule type" value="Genomic_DNA"/>
</dbReference>
<sequence>MSTSFMLCVDVVCRVENSIYSNTCINNGNFESLTPRSLIESPHRHVDPSGYSSAQCGPRASDTHTTKVPGRRPLALGSRRVLPHGHTSGTYAYSTCTPCRLSTYTGSPASSHMRAELHFPSVPFLH</sequence>
<dbReference type="AlphaFoldDB" id="A0A8T0PRK2"/>
<proteinExistence type="predicted"/>
<name>A0A8T0PRK2_PANVG</name>
<dbReference type="Proteomes" id="UP000823388">
    <property type="component" value="Chromosome 8K"/>
</dbReference>
<evidence type="ECO:0000256" key="1">
    <source>
        <dbReference type="SAM" id="MobiDB-lite"/>
    </source>
</evidence>
<accession>A0A8T0PRK2</accession>
<reference evidence="2" key="1">
    <citation type="submission" date="2020-05" db="EMBL/GenBank/DDBJ databases">
        <title>WGS assembly of Panicum virgatum.</title>
        <authorList>
            <person name="Lovell J.T."/>
            <person name="Jenkins J."/>
            <person name="Shu S."/>
            <person name="Juenger T.E."/>
            <person name="Schmutz J."/>
        </authorList>
    </citation>
    <scope>NUCLEOTIDE SEQUENCE</scope>
    <source>
        <strain evidence="2">AP13</strain>
    </source>
</reference>
<protein>
    <submittedName>
        <fullName evidence="2">Uncharacterized protein</fullName>
    </submittedName>
</protein>
<gene>
    <name evidence="2" type="ORF">PVAP13_8KG308901</name>
</gene>
<keyword evidence="3" id="KW-1185">Reference proteome</keyword>
<organism evidence="2 3">
    <name type="scientific">Panicum virgatum</name>
    <name type="common">Blackwell switchgrass</name>
    <dbReference type="NCBI Taxonomy" id="38727"/>
    <lineage>
        <taxon>Eukaryota</taxon>
        <taxon>Viridiplantae</taxon>
        <taxon>Streptophyta</taxon>
        <taxon>Embryophyta</taxon>
        <taxon>Tracheophyta</taxon>
        <taxon>Spermatophyta</taxon>
        <taxon>Magnoliopsida</taxon>
        <taxon>Liliopsida</taxon>
        <taxon>Poales</taxon>
        <taxon>Poaceae</taxon>
        <taxon>PACMAD clade</taxon>
        <taxon>Panicoideae</taxon>
        <taxon>Panicodae</taxon>
        <taxon>Paniceae</taxon>
        <taxon>Panicinae</taxon>
        <taxon>Panicum</taxon>
        <taxon>Panicum sect. Hiantes</taxon>
    </lineage>
</organism>